<reference evidence="1" key="1">
    <citation type="submission" date="2021-12" db="EMBL/GenBank/DDBJ databases">
        <title>Genome sequence of novel Pectobacterium sp. causing blackleg.</title>
        <authorList>
            <person name="Wang J."/>
        </authorList>
    </citation>
    <scope>NUCLEOTIDE SEQUENCE</scope>
    <source>
        <strain evidence="1">BY21311</strain>
    </source>
</reference>
<protein>
    <recommendedName>
        <fullName evidence="3">DUF2971 domain-containing protein</fullName>
    </recommendedName>
</protein>
<evidence type="ECO:0000313" key="2">
    <source>
        <dbReference type="Proteomes" id="UP001059272"/>
    </source>
</evidence>
<dbReference type="AlphaFoldDB" id="A0AAE9NRM1"/>
<evidence type="ECO:0000313" key="1">
    <source>
        <dbReference type="EMBL" id="UVO09319.1"/>
    </source>
</evidence>
<organism evidence="1 2">
    <name type="scientific">Pectobacterium polonicum</name>
    <dbReference type="NCBI Taxonomy" id="2485124"/>
    <lineage>
        <taxon>Bacteria</taxon>
        <taxon>Pseudomonadati</taxon>
        <taxon>Pseudomonadota</taxon>
        <taxon>Gammaproteobacteria</taxon>
        <taxon>Enterobacterales</taxon>
        <taxon>Pectobacteriaceae</taxon>
        <taxon>Pectobacterium</taxon>
    </lineage>
</organism>
<name>A0AAE9NRM1_9GAMM</name>
<dbReference type="KEGG" id="ppoo:LW347_04915"/>
<dbReference type="EMBL" id="CP090065">
    <property type="protein sequence ID" value="UVO09319.1"/>
    <property type="molecule type" value="Genomic_DNA"/>
</dbReference>
<dbReference type="RefSeq" id="WP_258884391.1">
    <property type="nucleotide sequence ID" value="NZ_CP090065.1"/>
</dbReference>
<sequence length="259" mass="30785">MERDLIWRYLSTDKFDKLISDNGIYFSKASDFEDKKEGYYTHKKKYEELREREPYNIEAINKAEEMSNRIRDREPLNNYISCWHKNEKENIEMWHNYIENPNEGVVIKSHIYKIIFAHPESLSEVITWHDCEYGDKDNNDDYTENFKYKDYIFSYENEFRLIINSHLLNILTPFQGGLELVTCIGNKPAYEVLGNGKDPKKDIHKKGNGFVVKYNLNKIIDEIRVSPKSSDEYLMHIKRKMQDAGLTCPLNQSELKNMI</sequence>
<dbReference type="Proteomes" id="UP001059272">
    <property type="component" value="Chromosome"/>
</dbReference>
<accession>A0AAE9NRM1</accession>
<evidence type="ECO:0008006" key="3">
    <source>
        <dbReference type="Google" id="ProtNLM"/>
    </source>
</evidence>
<proteinExistence type="predicted"/>
<gene>
    <name evidence="1" type="ORF">LW347_04915</name>
</gene>